<dbReference type="InterPro" id="IPR045061">
    <property type="entry name" value="FtsZ/CetZ"/>
</dbReference>
<dbReference type="SUPFAM" id="SSF52490">
    <property type="entry name" value="Tubulin nucleotide-binding domain-like"/>
    <property type="match status" value="1"/>
</dbReference>
<keyword evidence="11" id="KW-1185">Reference proteome</keyword>
<feature type="compositionally biased region" description="Basic and acidic residues" evidence="7">
    <location>
        <begin position="634"/>
        <end position="651"/>
    </location>
</feature>
<feature type="compositionally biased region" description="Basic and acidic residues" evidence="7">
    <location>
        <begin position="352"/>
        <end position="366"/>
    </location>
</feature>
<evidence type="ECO:0000313" key="11">
    <source>
        <dbReference type="Proteomes" id="UP000468650"/>
    </source>
</evidence>
<dbReference type="PROSITE" id="PS01135">
    <property type="entry name" value="FTSZ_2"/>
    <property type="match status" value="1"/>
</dbReference>
<evidence type="ECO:0000256" key="5">
    <source>
        <dbReference type="NCBIfam" id="TIGR00065"/>
    </source>
</evidence>
<evidence type="ECO:0000259" key="9">
    <source>
        <dbReference type="SMART" id="SM00865"/>
    </source>
</evidence>
<dbReference type="InterPro" id="IPR003008">
    <property type="entry name" value="Tubulin_FtsZ_GTPase"/>
</dbReference>
<keyword evidence="4 6" id="KW-0131">Cell cycle</keyword>
<dbReference type="AlphaFoldDB" id="A0A6N6RH75"/>
<evidence type="ECO:0000256" key="2">
    <source>
        <dbReference type="ARBA" id="ARBA00022741"/>
    </source>
</evidence>
<dbReference type="GO" id="GO:0032153">
    <property type="term" value="C:cell division site"/>
    <property type="evidence" value="ECO:0007669"/>
    <property type="project" value="UniProtKB-UniRule"/>
</dbReference>
<sequence length="721" mass="78785">MEEGLNFDLPKNRSSVIKVIGVGGGGSNAVNHMKRLGINGVDFVVCNTDAQALEHSPVENRIQLGANLTEGLGAGANPEVGERAALETVEEIKEVLGHNTKMLFITAGMGGGTGTGAAPIIARVAQELGILTVGIVTIPFAFEGKIRLQQAKHGIEKFKQHLDSLIVINNNKLREVYGNLGFKAGFAKADEVLATAAKGIAEVITHHYTANIDLKDAKTVLANSGTAIMGSAKASGQTRAMDAIRGALDSPLLNDNHIVGAKNVLLLIVCGSDDHEITFDEIGEVNDYIQNEAGGDANIIMGIGQDEELGDAVSITIIATGFSAQATVQPFTRAPERVVHTLDDAPATDQPISEKPEQEKKPEEPKQAVVQRGLFDLDEPQAPAQPEAIVDPMDQPIPEVEPTPEVIGETINETIDEEIQVETPKPTAEAVMPEVSTPEAEIEDIEEPAESNSTEERVVFELGDFELDAETDFVIEDEPSAEPEVEEEPVAETEEVDVFDFSIDEAFTGETAEEASMEWDVVNTNESEPEVTSEEENIPSQEHYEEVRFNLNDEIEEEQAELPRASEEPQPKQKGDRVVHTLDDLRELEQRLGMSSSQTKVEKPKEEEDEALKFEVRQAESKPAAASSQTEADPLERPIEEAMRQRNEERSQRLKQFNYKFQNLQSNLIDSEKEPAYKRQGVEIDHSRQSTQSRMGGTSIGGDGDDLEFRSNNSFLHDNVD</sequence>
<evidence type="ECO:0000256" key="4">
    <source>
        <dbReference type="HAMAP-Rule" id="MF_00909"/>
    </source>
</evidence>
<name>A0A6N6RH75_9FLAO</name>
<evidence type="ECO:0000259" key="8">
    <source>
        <dbReference type="SMART" id="SM00864"/>
    </source>
</evidence>
<keyword evidence="3 4" id="KW-0342">GTP-binding</keyword>
<dbReference type="PANTHER" id="PTHR30314:SF3">
    <property type="entry name" value="MITOCHONDRIAL DIVISION PROTEIN FSZA"/>
    <property type="match status" value="1"/>
</dbReference>
<dbReference type="NCBIfam" id="TIGR00065">
    <property type="entry name" value="ftsZ"/>
    <property type="match status" value="1"/>
</dbReference>
<dbReference type="PANTHER" id="PTHR30314">
    <property type="entry name" value="CELL DIVISION PROTEIN FTSZ-RELATED"/>
    <property type="match status" value="1"/>
</dbReference>
<protein>
    <recommendedName>
        <fullName evidence="4 5">Cell division protein FtsZ</fullName>
    </recommendedName>
</protein>
<dbReference type="GO" id="GO:0043093">
    <property type="term" value="P:FtsZ-dependent cytokinesis"/>
    <property type="evidence" value="ECO:0007669"/>
    <property type="project" value="UniProtKB-UniRule"/>
</dbReference>
<dbReference type="PROSITE" id="PS01134">
    <property type="entry name" value="FTSZ_1"/>
    <property type="match status" value="1"/>
</dbReference>
<feature type="binding site" evidence="4">
    <location>
        <position position="190"/>
    </location>
    <ligand>
        <name>GTP</name>
        <dbReference type="ChEBI" id="CHEBI:37565"/>
    </ligand>
</feature>
<feature type="compositionally biased region" description="Basic and acidic residues" evidence="7">
    <location>
        <begin position="600"/>
        <end position="620"/>
    </location>
</feature>
<dbReference type="InterPro" id="IPR018316">
    <property type="entry name" value="Tubulin/FtsZ_2-layer-sand-dom"/>
</dbReference>
<comment type="subunit">
    <text evidence="4">Homodimer. Polymerizes to form a dynamic ring structure in a strictly GTP-dependent manner. Interacts directly with several other division proteins.</text>
</comment>
<dbReference type="GO" id="GO:0000917">
    <property type="term" value="P:division septum assembly"/>
    <property type="evidence" value="ECO:0007669"/>
    <property type="project" value="UniProtKB-KW"/>
</dbReference>
<feature type="region of interest" description="Disordered" evidence="7">
    <location>
        <begin position="426"/>
        <end position="456"/>
    </location>
</feature>
<evidence type="ECO:0000256" key="7">
    <source>
        <dbReference type="SAM" id="MobiDB-lite"/>
    </source>
</evidence>
<organism evidence="10 11">
    <name type="scientific">Phaeocystidibacter luteus</name>
    <dbReference type="NCBI Taxonomy" id="911197"/>
    <lineage>
        <taxon>Bacteria</taxon>
        <taxon>Pseudomonadati</taxon>
        <taxon>Bacteroidota</taxon>
        <taxon>Flavobacteriia</taxon>
        <taxon>Flavobacteriales</taxon>
        <taxon>Phaeocystidibacteraceae</taxon>
        <taxon>Phaeocystidibacter</taxon>
    </lineage>
</organism>
<feature type="binding site" evidence="4">
    <location>
        <begin position="24"/>
        <end position="28"/>
    </location>
    <ligand>
        <name>GTP</name>
        <dbReference type="ChEBI" id="CHEBI:37565"/>
    </ligand>
</feature>
<dbReference type="Pfam" id="PF00091">
    <property type="entry name" value="Tubulin"/>
    <property type="match status" value="1"/>
</dbReference>
<dbReference type="InterPro" id="IPR036525">
    <property type="entry name" value="Tubulin/FtsZ_GTPase_sf"/>
</dbReference>
<feature type="compositionally biased region" description="Basic and acidic residues" evidence="7">
    <location>
        <begin position="564"/>
        <end position="590"/>
    </location>
</feature>
<dbReference type="GO" id="GO:0051258">
    <property type="term" value="P:protein polymerization"/>
    <property type="evidence" value="ECO:0007669"/>
    <property type="project" value="UniProtKB-UniRule"/>
</dbReference>
<keyword evidence="4" id="KW-0963">Cytoplasm</keyword>
<keyword evidence="4 6" id="KW-0132">Cell division</keyword>
<feature type="domain" description="Tubulin/FtsZ GTPase" evidence="8">
    <location>
        <begin position="16"/>
        <end position="208"/>
    </location>
</feature>
<feature type="region of interest" description="Disordered" evidence="7">
    <location>
        <begin position="521"/>
        <end position="651"/>
    </location>
</feature>
<dbReference type="Gene3D" id="3.40.50.1440">
    <property type="entry name" value="Tubulin/FtsZ, GTPase domain"/>
    <property type="match status" value="1"/>
</dbReference>
<dbReference type="HAMAP" id="MF_00909">
    <property type="entry name" value="FtsZ"/>
    <property type="match status" value="1"/>
</dbReference>
<dbReference type="InterPro" id="IPR000158">
    <property type="entry name" value="Cell_div_FtsZ"/>
</dbReference>
<dbReference type="RefSeq" id="WP_151666855.1">
    <property type="nucleotide sequence ID" value="NZ_WBVO01000003.1"/>
</dbReference>
<feature type="compositionally biased region" description="Acidic residues" evidence="7">
    <location>
        <begin position="527"/>
        <end position="537"/>
    </location>
</feature>
<comment type="similarity">
    <text evidence="1 4 6">Belongs to the FtsZ family.</text>
</comment>
<gene>
    <name evidence="4 10" type="primary">ftsZ</name>
    <name evidence="10" type="ORF">F8C67_05690</name>
</gene>
<dbReference type="GO" id="GO:0003924">
    <property type="term" value="F:GTPase activity"/>
    <property type="evidence" value="ECO:0007669"/>
    <property type="project" value="UniProtKB-UniRule"/>
</dbReference>
<dbReference type="Proteomes" id="UP000468650">
    <property type="component" value="Unassembled WGS sequence"/>
</dbReference>
<feature type="region of interest" description="Disordered" evidence="7">
    <location>
        <begin position="476"/>
        <end position="498"/>
    </location>
</feature>
<feature type="compositionally biased region" description="Acidic residues" evidence="7">
    <location>
        <begin position="440"/>
        <end position="449"/>
    </location>
</feature>
<dbReference type="Pfam" id="PF12327">
    <property type="entry name" value="FtsZ_C"/>
    <property type="match status" value="1"/>
</dbReference>
<dbReference type="CDD" id="cd02201">
    <property type="entry name" value="FtsZ_type1"/>
    <property type="match status" value="1"/>
</dbReference>
<reference evidence="10 11" key="1">
    <citation type="submission" date="2019-09" db="EMBL/GenBank/DDBJ databases">
        <title>Genomes of family Cryomorphaceae.</title>
        <authorList>
            <person name="Bowman J.P."/>
        </authorList>
    </citation>
    <scope>NUCLEOTIDE SEQUENCE [LARGE SCALE GENOMIC DNA]</scope>
    <source>
        <strain evidence="10 11">LMG 25704</strain>
    </source>
</reference>
<dbReference type="PRINTS" id="PR00423">
    <property type="entry name" value="CELLDVISFTSZ"/>
</dbReference>
<feature type="binding site" evidence="4">
    <location>
        <position position="143"/>
    </location>
    <ligand>
        <name>GTP</name>
        <dbReference type="ChEBI" id="CHEBI:37565"/>
    </ligand>
</feature>
<feature type="domain" description="Tubulin/FtsZ 2-layer sandwich" evidence="9">
    <location>
        <begin position="210"/>
        <end position="331"/>
    </location>
</feature>
<keyword evidence="4 6" id="KW-0717">Septation</keyword>
<evidence type="ECO:0000256" key="1">
    <source>
        <dbReference type="ARBA" id="ARBA00009690"/>
    </source>
</evidence>
<feature type="binding site" evidence="4">
    <location>
        <position position="147"/>
    </location>
    <ligand>
        <name>GTP</name>
        <dbReference type="ChEBI" id="CHEBI:37565"/>
    </ligand>
</feature>
<dbReference type="InterPro" id="IPR008280">
    <property type="entry name" value="Tub_FtsZ_C"/>
</dbReference>
<dbReference type="SMART" id="SM00864">
    <property type="entry name" value="Tubulin"/>
    <property type="match status" value="1"/>
</dbReference>
<dbReference type="FunFam" id="3.40.50.1440:FF:000001">
    <property type="entry name" value="Cell division protein FtsZ"/>
    <property type="match status" value="1"/>
</dbReference>
<dbReference type="InterPro" id="IPR020805">
    <property type="entry name" value="Cell_div_FtsZ_CS"/>
</dbReference>
<keyword evidence="2 4" id="KW-0547">Nucleotide-binding</keyword>
<dbReference type="SMART" id="SM00865">
    <property type="entry name" value="Tubulin_C"/>
    <property type="match status" value="1"/>
</dbReference>
<dbReference type="SUPFAM" id="SSF55307">
    <property type="entry name" value="Tubulin C-terminal domain-like"/>
    <property type="match status" value="1"/>
</dbReference>
<evidence type="ECO:0000313" key="10">
    <source>
        <dbReference type="EMBL" id="KAB2813653.1"/>
    </source>
</evidence>
<dbReference type="Gene3D" id="3.30.1330.20">
    <property type="entry name" value="Tubulin/FtsZ, C-terminal domain"/>
    <property type="match status" value="1"/>
</dbReference>
<accession>A0A6N6RH75</accession>
<feature type="binding site" evidence="4">
    <location>
        <begin position="112"/>
        <end position="114"/>
    </location>
    <ligand>
        <name>GTP</name>
        <dbReference type="ChEBI" id="CHEBI:37565"/>
    </ligand>
</feature>
<comment type="subcellular location">
    <subcellularLocation>
        <location evidence="4">Cytoplasm</location>
    </subcellularLocation>
    <text evidence="4">Assembles at midcell at the inner surface of the cytoplasmic membrane.</text>
</comment>
<dbReference type="EMBL" id="WBVO01000003">
    <property type="protein sequence ID" value="KAB2813653.1"/>
    <property type="molecule type" value="Genomic_DNA"/>
</dbReference>
<feature type="region of interest" description="Disordered" evidence="7">
    <location>
        <begin position="342"/>
        <end position="367"/>
    </location>
</feature>
<dbReference type="InterPro" id="IPR037103">
    <property type="entry name" value="Tubulin/FtsZ-like_C"/>
</dbReference>
<dbReference type="GO" id="GO:0005737">
    <property type="term" value="C:cytoplasm"/>
    <property type="evidence" value="ECO:0007669"/>
    <property type="project" value="UniProtKB-SubCell"/>
</dbReference>
<comment type="caution">
    <text evidence="10">The sequence shown here is derived from an EMBL/GenBank/DDBJ whole genome shotgun (WGS) entry which is preliminary data.</text>
</comment>
<feature type="compositionally biased region" description="Polar residues" evidence="7">
    <location>
        <begin position="710"/>
        <end position="721"/>
    </location>
</feature>
<feature type="region of interest" description="Disordered" evidence="7">
    <location>
        <begin position="680"/>
        <end position="721"/>
    </location>
</feature>
<evidence type="ECO:0000256" key="3">
    <source>
        <dbReference type="ARBA" id="ARBA00023134"/>
    </source>
</evidence>
<dbReference type="OrthoDB" id="9813375at2"/>
<dbReference type="InterPro" id="IPR024757">
    <property type="entry name" value="FtsZ_C"/>
</dbReference>
<proteinExistence type="inferred from homology"/>
<dbReference type="GO" id="GO:0005525">
    <property type="term" value="F:GTP binding"/>
    <property type="evidence" value="ECO:0007669"/>
    <property type="project" value="UniProtKB-UniRule"/>
</dbReference>
<evidence type="ECO:0000256" key="6">
    <source>
        <dbReference type="RuleBase" id="RU000631"/>
    </source>
</evidence>
<comment type="function">
    <text evidence="4 6">Essential cell division protein that forms a contractile ring structure (Z ring) at the future cell division site. The regulation of the ring assembly controls the timing and the location of cell division. One of the functions of the FtsZ ring is to recruit other cell division proteins to the septum to produce a new cell wall between the dividing cells. Binds GTP and shows GTPase activity.</text>
</comment>